<dbReference type="AlphaFoldDB" id="A0A160F4P7"/>
<dbReference type="PROSITE" id="PS51257">
    <property type="entry name" value="PROKAR_LIPOPROTEIN"/>
    <property type="match status" value="1"/>
</dbReference>
<dbReference type="PANTHER" id="PTHR43649:SF34">
    <property type="entry name" value="ABC TRANSPORTER PERIPLASMIC-BINDING PROTEIN YCJN-RELATED"/>
    <property type="match status" value="1"/>
</dbReference>
<dbReference type="InterPro" id="IPR050490">
    <property type="entry name" value="Bact_solute-bd_prot1"/>
</dbReference>
<dbReference type="InterPro" id="IPR006059">
    <property type="entry name" value="SBP"/>
</dbReference>
<evidence type="ECO:0000256" key="1">
    <source>
        <dbReference type="ARBA" id="ARBA00008520"/>
    </source>
</evidence>
<dbReference type="EMBL" id="CP015438">
    <property type="protein sequence ID" value="ANB60912.1"/>
    <property type="molecule type" value="Genomic_DNA"/>
</dbReference>
<dbReference type="Gene3D" id="3.40.190.10">
    <property type="entry name" value="Periplasmic binding protein-like II"/>
    <property type="match status" value="2"/>
</dbReference>
<keyword evidence="2" id="KW-0813">Transport</keyword>
<dbReference type="RefSeq" id="WP_238583464.1">
    <property type="nucleotide sequence ID" value="NZ_CP015438.1"/>
</dbReference>
<accession>A0A160F4P7</accession>
<feature type="signal peptide" evidence="4">
    <location>
        <begin position="1"/>
        <end position="24"/>
    </location>
</feature>
<proteinExistence type="inferred from homology"/>
<keyword evidence="6" id="KW-1185">Reference proteome</keyword>
<evidence type="ECO:0000256" key="4">
    <source>
        <dbReference type="SAM" id="SignalP"/>
    </source>
</evidence>
<dbReference type="PROSITE" id="PS01037">
    <property type="entry name" value="SBP_BACTERIAL_1"/>
    <property type="match status" value="1"/>
</dbReference>
<gene>
    <name evidence="5" type="ORF">GFC30_1661</name>
</gene>
<evidence type="ECO:0000313" key="5">
    <source>
        <dbReference type="EMBL" id="ANB60912.1"/>
    </source>
</evidence>
<dbReference type="SUPFAM" id="SSF53850">
    <property type="entry name" value="Periplasmic binding protein-like II"/>
    <property type="match status" value="1"/>
</dbReference>
<sequence length="439" mass="48337">MSKLKMVSAAVLSLSLLLSGCGNSTKESQSSDGKKTASSEVKITLLNSKGEIQAQLEEAAKEFSKENPGTTLEVIPAAAGQSPFEKVTSMYASGNAPTIAMLDPGDVKKFADKALDLSKEKWVNDAVERSLDVVKTEGGKVLGFPFAVEGYGLIYNKAVLDKAVGGNFDPSSIKTRSDLAELMKKIQKTGVASNLQSPMDWSLAGHFLPIGYSVQSNKSEEVEAFLTNLKEGKEDLTKNEKLNGLLDTFDLLKENNINKKDPMSGTYEQGPELLGKGKVGIWFMGNWAWPQIKGFDTTNGNYGFLPVPISDNPDDYGNSQIPVGVTKYLIVDKEQNSPEQQASAKKFLEWLVYNEKGQDVLVNKANIIPAFKNITLEPQDPLAKSIKAYMNNNKTLQFMVTLPPDHWSQVGAFMQQYLDNKIDRKQLLKQIEGYWKSQQ</sequence>
<dbReference type="PATRIC" id="fig|294699.3.peg.1693"/>
<dbReference type="KEGG" id="aamy:GFC30_1661"/>
<protein>
    <submittedName>
        <fullName evidence="5">Bacterial extracellular solute-binding family protein</fullName>
    </submittedName>
</protein>
<dbReference type="PANTHER" id="PTHR43649">
    <property type="entry name" value="ARABINOSE-BINDING PROTEIN-RELATED"/>
    <property type="match status" value="1"/>
</dbReference>
<evidence type="ECO:0000256" key="3">
    <source>
        <dbReference type="ARBA" id="ARBA00022729"/>
    </source>
</evidence>
<keyword evidence="3 4" id="KW-0732">Signal</keyword>
<dbReference type="Pfam" id="PF01547">
    <property type="entry name" value="SBP_bac_1"/>
    <property type="match status" value="1"/>
</dbReference>
<feature type="chain" id="PRO_5039616876" evidence="4">
    <location>
        <begin position="25"/>
        <end position="439"/>
    </location>
</feature>
<name>A0A160F4P7_9BACL</name>
<dbReference type="GO" id="GO:0055085">
    <property type="term" value="P:transmembrane transport"/>
    <property type="evidence" value="ECO:0007669"/>
    <property type="project" value="InterPro"/>
</dbReference>
<dbReference type="Proteomes" id="UP000076865">
    <property type="component" value="Chromosome"/>
</dbReference>
<evidence type="ECO:0000256" key="2">
    <source>
        <dbReference type="ARBA" id="ARBA00022448"/>
    </source>
</evidence>
<comment type="similarity">
    <text evidence="1">Belongs to the bacterial solute-binding protein 1 family.</text>
</comment>
<reference evidence="5 6" key="1">
    <citation type="journal article" date="2006" name="Syst. Appl. Microbiol.">
        <title>Anoxybacillus amylolyticus sp. nov., a thermophilic amylase producing bacterium isolated from Mount Rittmann (Antarctica).</title>
        <authorList>
            <person name="Poli A."/>
            <person name="Esposito E."/>
            <person name="Lama L."/>
            <person name="Orlando P."/>
            <person name="Nicolaus G."/>
            <person name="de Appolonia F."/>
            <person name="Gambacorta A."/>
            <person name="Nicolaus B."/>
        </authorList>
    </citation>
    <scope>NUCLEOTIDE SEQUENCE [LARGE SCALE GENOMIC DNA]</scope>
    <source>
        <strain evidence="5 6">DSM 15939</strain>
    </source>
</reference>
<dbReference type="InterPro" id="IPR006061">
    <property type="entry name" value="SBP_1_CS"/>
</dbReference>
<evidence type="ECO:0000313" key="6">
    <source>
        <dbReference type="Proteomes" id="UP000076865"/>
    </source>
</evidence>
<organism evidence="5 6">
    <name type="scientific">Anoxybacteroides amylolyticum</name>
    <dbReference type="NCBI Taxonomy" id="294699"/>
    <lineage>
        <taxon>Bacteria</taxon>
        <taxon>Bacillati</taxon>
        <taxon>Bacillota</taxon>
        <taxon>Bacilli</taxon>
        <taxon>Bacillales</taxon>
        <taxon>Anoxybacillaceae</taxon>
        <taxon>Anoxybacteroides</taxon>
    </lineage>
</organism>